<keyword evidence="1" id="KW-0597">Phosphoprotein</keyword>
<feature type="compositionally biased region" description="Low complexity" evidence="2">
    <location>
        <begin position="83"/>
        <end position="106"/>
    </location>
</feature>
<name>A0A7S4VHM5_9DINO</name>
<dbReference type="AlphaFoldDB" id="A0A7S4VHM5"/>
<dbReference type="GO" id="GO:0051082">
    <property type="term" value="F:unfolded protein binding"/>
    <property type="evidence" value="ECO:0007669"/>
    <property type="project" value="TreeGrafter"/>
</dbReference>
<dbReference type="CDD" id="cd06467">
    <property type="entry name" value="p23_NUDC_like"/>
    <property type="match status" value="1"/>
</dbReference>
<evidence type="ECO:0000256" key="1">
    <source>
        <dbReference type="ARBA" id="ARBA00022553"/>
    </source>
</evidence>
<proteinExistence type="predicted"/>
<dbReference type="Pfam" id="PF14050">
    <property type="entry name" value="Nudc_N"/>
    <property type="match status" value="1"/>
</dbReference>
<dbReference type="Gene3D" id="2.60.40.790">
    <property type="match status" value="1"/>
</dbReference>
<dbReference type="EMBL" id="HBNR01071207">
    <property type="protein sequence ID" value="CAE4646146.1"/>
    <property type="molecule type" value="Transcribed_RNA"/>
</dbReference>
<feature type="compositionally biased region" description="Low complexity" evidence="2">
    <location>
        <begin position="116"/>
        <end position="135"/>
    </location>
</feature>
<feature type="region of interest" description="Disordered" evidence="2">
    <location>
        <begin position="83"/>
        <end position="153"/>
    </location>
</feature>
<dbReference type="PANTHER" id="PTHR12356:SF19">
    <property type="entry name" value="NUDC DOMAIN-CONTAINING PROTEIN 3"/>
    <property type="match status" value="1"/>
</dbReference>
<dbReference type="InterPro" id="IPR025934">
    <property type="entry name" value="NudC_N_dom"/>
</dbReference>
<sequence>MADGRFDDLLLGLASKHKNVEELSHSILSFFERRTDLFHVMEAPDERMGFMPGVAEKMVFKHFHHFQRRYLDRAQPHILEQMAARSRAAAGEASAAADEAGGAEASPQQEPAAGGAELPPDAAQPAAAPAAAAAAAEERKAPEEGAAAGSAVPEKTRRMMRHISTWNGAVTDKYYWSQSLREVTLEVEVEECRAKDVRVTVTPTRLEVTCKGKTVLVGKLHEKVTVEETLWHLDESKQVVISLEKQRETWWKCVLEGDEEIDTTKVESTRSMEEYDGETQGAIRKIMFDQCQKVQGKPTSDQIRTADIMKEAWNAPGSPFRGTEFDPTLLNLSSPVPDDFFQDLEKKRIEEARKQLEQASGGGGDAAESS</sequence>
<dbReference type="Pfam" id="PF04969">
    <property type="entry name" value="CS"/>
    <property type="match status" value="1"/>
</dbReference>
<gene>
    <name evidence="4" type="ORF">AMON00008_LOCUS50450</name>
</gene>
<dbReference type="PROSITE" id="PS51203">
    <property type="entry name" value="CS"/>
    <property type="match status" value="1"/>
</dbReference>
<accession>A0A7S4VHM5</accession>
<organism evidence="4">
    <name type="scientific">Alexandrium monilatum</name>
    <dbReference type="NCBI Taxonomy" id="311494"/>
    <lineage>
        <taxon>Eukaryota</taxon>
        <taxon>Sar</taxon>
        <taxon>Alveolata</taxon>
        <taxon>Dinophyceae</taxon>
        <taxon>Gonyaulacales</taxon>
        <taxon>Pyrocystaceae</taxon>
        <taxon>Alexandrium</taxon>
    </lineage>
</organism>
<dbReference type="InterPro" id="IPR007052">
    <property type="entry name" value="CS_dom"/>
</dbReference>
<evidence type="ECO:0000256" key="2">
    <source>
        <dbReference type="SAM" id="MobiDB-lite"/>
    </source>
</evidence>
<dbReference type="GO" id="GO:0005737">
    <property type="term" value="C:cytoplasm"/>
    <property type="evidence" value="ECO:0007669"/>
    <property type="project" value="TreeGrafter"/>
</dbReference>
<dbReference type="PANTHER" id="PTHR12356">
    <property type="entry name" value="NUCLEAR MOVEMENT PROTEIN NUDC"/>
    <property type="match status" value="1"/>
</dbReference>
<reference evidence="4" key="1">
    <citation type="submission" date="2021-01" db="EMBL/GenBank/DDBJ databases">
        <authorList>
            <person name="Corre E."/>
            <person name="Pelletier E."/>
            <person name="Niang G."/>
            <person name="Scheremetjew M."/>
            <person name="Finn R."/>
            <person name="Kale V."/>
            <person name="Holt S."/>
            <person name="Cochrane G."/>
            <person name="Meng A."/>
            <person name="Brown T."/>
            <person name="Cohen L."/>
        </authorList>
    </citation>
    <scope>NUCLEOTIDE SEQUENCE</scope>
    <source>
        <strain evidence="4">CCMP3105</strain>
    </source>
</reference>
<evidence type="ECO:0000259" key="3">
    <source>
        <dbReference type="PROSITE" id="PS51203"/>
    </source>
</evidence>
<feature type="domain" description="CS" evidence="3">
    <location>
        <begin position="169"/>
        <end position="255"/>
    </location>
</feature>
<dbReference type="SUPFAM" id="SSF49764">
    <property type="entry name" value="HSP20-like chaperones"/>
    <property type="match status" value="1"/>
</dbReference>
<dbReference type="InterPro" id="IPR008978">
    <property type="entry name" value="HSP20-like_chaperone"/>
</dbReference>
<dbReference type="GO" id="GO:0006457">
    <property type="term" value="P:protein folding"/>
    <property type="evidence" value="ECO:0007669"/>
    <property type="project" value="TreeGrafter"/>
</dbReference>
<dbReference type="InterPro" id="IPR037898">
    <property type="entry name" value="NudC_fam"/>
</dbReference>
<evidence type="ECO:0000313" key="4">
    <source>
        <dbReference type="EMBL" id="CAE4646146.1"/>
    </source>
</evidence>
<protein>
    <recommendedName>
        <fullName evidence="3">CS domain-containing protein</fullName>
    </recommendedName>
</protein>